<evidence type="ECO:0000256" key="3">
    <source>
        <dbReference type="ARBA" id="ARBA00012274"/>
    </source>
</evidence>
<keyword evidence="8 14" id="KW-0560">Oxidoreductase</keyword>
<evidence type="ECO:0000313" key="15">
    <source>
        <dbReference type="Proteomes" id="UP000539957"/>
    </source>
</evidence>
<keyword evidence="15" id="KW-1185">Reference proteome</keyword>
<keyword evidence="5" id="KW-0846">Cobalamin</keyword>
<dbReference type="EMBL" id="JACHKY010000002">
    <property type="protein sequence ID" value="MBB4797352.1"/>
    <property type="molecule type" value="Genomic_DNA"/>
</dbReference>
<evidence type="ECO:0000256" key="6">
    <source>
        <dbReference type="ARBA" id="ARBA00022634"/>
    </source>
</evidence>
<keyword evidence="6" id="KW-0237">DNA synthesis</keyword>
<dbReference type="AlphaFoldDB" id="A0A7W7IND4"/>
<proteinExistence type="inferred from homology"/>
<comment type="cofactor">
    <cofactor evidence="1">
        <name>adenosylcob(III)alamin</name>
        <dbReference type="ChEBI" id="CHEBI:18408"/>
    </cofactor>
</comment>
<sequence length="879" mass="92972">MRIKPRFADLAAFVVLDPRAVERPGVVTSTLAPADWTDVRVEAWLDWAEDLPTDLPHGAAAPDEDHGAWLGGAPDRWAHRLAAWGRAQGLFTTDEDAAAFADELSASLLLGVAAPSVTSEHGLSAPVISLSEPGAARRLADLTAARRGERLAERAAEALSDALRAVADAVDRCEGPRETCADPARNPALARAALTARRCGATDADIIHAAEGESPAIALPGLATRSVQPILAQRDAVASGGPEAQAVAEAALEGDLALIFTPHDAETLADAGLEARAALHLPSLAALTGDRFDEALDDLTRLWVIALEIEIASAPASPRRDAARPIALGLSGLADWTVATDAGKATALAATAGARVSVAASATSSELAARLGPCAEWDVVKDEAADLAAQRGQDTEALTRHGRRHAAINLFVRDAELELRLGASPFAATDLFQTEDGETQRRLRPALARAIARAGGDVEDAERRLFGRRTLIGAPGVNHSALRELGFTDVELEAVEDALSQTDRLSAVFAPPVLDAGFVGDVLGLTVENGADLLPRLSFDAAAIEAARAVAFGHPDLSDWNAAPEALNHLLSSPPAAFEAGLRRAIEPFSDVPDISPDVIDWRAGSLQGARALGQAARDGRRAVVLHRAAPPADFQLDLTETEAPVQRRMEPETRPVERVVEKVVERDRTRRKLPDRRKGYIQKAAVGGHKVYIHTGEYEDGELGEIFIDMHKEGAAFRSLMNNFAIAISIGLQYGVPLDEFVDAFVFTRFEPAGRVTGNDSIRSATSILDYIFRELGVSYLERQELANAEPEGNPDGLGTATNDAEPVPAARFISKGFARGAAPDNLVVVPFGRKADTPRDAAPTEAVACPACGDLSLQNRGGGWICDTCGAAPQMQG</sequence>
<evidence type="ECO:0000256" key="4">
    <source>
        <dbReference type="ARBA" id="ARBA00014409"/>
    </source>
</evidence>
<dbReference type="PANTHER" id="PTHR43371:SF1">
    <property type="entry name" value="RIBONUCLEOSIDE-DIPHOSPHATE REDUCTASE"/>
    <property type="match status" value="1"/>
</dbReference>
<name>A0A7W7IND4_9CAUL</name>
<evidence type="ECO:0000256" key="12">
    <source>
        <dbReference type="ARBA" id="ARBA00047754"/>
    </source>
</evidence>
<dbReference type="Pfam" id="PF12637">
    <property type="entry name" value="TSCPD"/>
    <property type="match status" value="1"/>
</dbReference>
<dbReference type="GO" id="GO:0000166">
    <property type="term" value="F:nucleotide binding"/>
    <property type="evidence" value="ECO:0007669"/>
    <property type="project" value="UniProtKB-KW"/>
</dbReference>
<gene>
    <name evidence="14" type="ORF">HNP32_001076</name>
</gene>
<comment type="function">
    <text evidence="10">Catalyzes the reduction of ribonucleotides to deoxyribonucleotides. May function to provide a pool of deoxyribonucleotide precursors for DNA repair during oxygen limitation and/or for immediate growth after restoration of oxygen.</text>
</comment>
<dbReference type="InterPro" id="IPR024434">
    <property type="entry name" value="TSCPD_dom"/>
</dbReference>
<keyword evidence="9" id="KW-0170">Cobalt</keyword>
<organism evidence="14 15">
    <name type="scientific">Brevundimonas bullata</name>
    <dbReference type="NCBI Taxonomy" id="13160"/>
    <lineage>
        <taxon>Bacteria</taxon>
        <taxon>Pseudomonadati</taxon>
        <taxon>Pseudomonadota</taxon>
        <taxon>Alphaproteobacteria</taxon>
        <taxon>Caulobacterales</taxon>
        <taxon>Caulobacteraceae</taxon>
        <taxon>Brevundimonas</taxon>
    </lineage>
</organism>
<dbReference type="GO" id="GO:0031419">
    <property type="term" value="F:cobalamin binding"/>
    <property type="evidence" value="ECO:0007669"/>
    <property type="project" value="UniProtKB-KW"/>
</dbReference>
<feature type="domain" description="TSCPD" evidence="13">
    <location>
        <begin position="674"/>
        <end position="777"/>
    </location>
</feature>
<dbReference type="Gene3D" id="3.20.70.20">
    <property type="match status" value="1"/>
</dbReference>
<comment type="catalytic activity">
    <reaction evidence="12">
        <text>a 2'-deoxyribonucleoside 5'-diphosphate + [thioredoxin]-disulfide + H2O = a ribonucleoside 5'-diphosphate + [thioredoxin]-dithiol</text>
        <dbReference type="Rhea" id="RHEA:23252"/>
        <dbReference type="Rhea" id="RHEA-COMP:10698"/>
        <dbReference type="Rhea" id="RHEA-COMP:10700"/>
        <dbReference type="ChEBI" id="CHEBI:15377"/>
        <dbReference type="ChEBI" id="CHEBI:29950"/>
        <dbReference type="ChEBI" id="CHEBI:50058"/>
        <dbReference type="ChEBI" id="CHEBI:57930"/>
        <dbReference type="ChEBI" id="CHEBI:73316"/>
        <dbReference type="EC" id="1.17.4.1"/>
    </reaction>
</comment>
<dbReference type="GO" id="GO:0071897">
    <property type="term" value="P:DNA biosynthetic process"/>
    <property type="evidence" value="ECO:0007669"/>
    <property type="project" value="UniProtKB-KW"/>
</dbReference>
<evidence type="ECO:0000256" key="7">
    <source>
        <dbReference type="ARBA" id="ARBA00022741"/>
    </source>
</evidence>
<evidence type="ECO:0000313" key="14">
    <source>
        <dbReference type="EMBL" id="MBB4797352.1"/>
    </source>
</evidence>
<evidence type="ECO:0000256" key="11">
    <source>
        <dbReference type="ARBA" id="ARBA00033050"/>
    </source>
</evidence>
<dbReference type="RefSeq" id="WP_184267898.1">
    <property type="nucleotide sequence ID" value="NZ_JACHKY010000002.1"/>
</dbReference>
<protein>
    <recommendedName>
        <fullName evidence="4">Vitamin B12-dependent ribonucleotide reductase</fullName>
        <ecNumber evidence="3">1.17.4.1</ecNumber>
    </recommendedName>
    <alternativeName>
        <fullName evidence="11">Ribonucleoside-diphosphate reductase NrdJ</fullName>
    </alternativeName>
</protein>
<comment type="similarity">
    <text evidence="2">Belongs to the ribonucleoside diphosphate reductase class-2 family.</text>
</comment>
<reference evidence="14 15" key="1">
    <citation type="submission" date="2020-08" db="EMBL/GenBank/DDBJ databases">
        <title>Functional genomics of gut bacteria from endangered species of beetles.</title>
        <authorList>
            <person name="Carlos-Shanley C."/>
        </authorList>
    </citation>
    <scope>NUCLEOTIDE SEQUENCE [LARGE SCALE GENOMIC DNA]</scope>
    <source>
        <strain evidence="14 15">S00123</strain>
    </source>
</reference>
<evidence type="ECO:0000256" key="1">
    <source>
        <dbReference type="ARBA" id="ARBA00001922"/>
    </source>
</evidence>
<dbReference type="EC" id="1.17.4.1" evidence="3"/>
<evidence type="ECO:0000256" key="8">
    <source>
        <dbReference type="ARBA" id="ARBA00023002"/>
    </source>
</evidence>
<comment type="caution">
    <text evidence="14">The sequence shown here is derived from an EMBL/GenBank/DDBJ whole genome shotgun (WGS) entry which is preliminary data.</text>
</comment>
<dbReference type="InterPro" id="IPR050862">
    <property type="entry name" value="RdRp_reductase_class-2"/>
</dbReference>
<accession>A0A7W7IND4</accession>
<evidence type="ECO:0000256" key="9">
    <source>
        <dbReference type="ARBA" id="ARBA00023285"/>
    </source>
</evidence>
<evidence type="ECO:0000256" key="10">
    <source>
        <dbReference type="ARBA" id="ARBA00025437"/>
    </source>
</evidence>
<keyword evidence="7" id="KW-0547">Nucleotide-binding</keyword>
<evidence type="ECO:0000256" key="2">
    <source>
        <dbReference type="ARBA" id="ARBA00007405"/>
    </source>
</evidence>
<dbReference type="GO" id="GO:0004748">
    <property type="term" value="F:ribonucleoside-diphosphate reductase activity, thioredoxin disulfide as acceptor"/>
    <property type="evidence" value="ECO:0007669"/>
    <property type="project" value="UniProtKB-EC"/>
</dbReference>
<dbReference type="PANTHER" id="PTHR43371">
    <property type="entry name" value="VITAMIN B12-DEPENDENT RIBONUCLEOTIDE REDUCTASE"/>
    <property type="match status" value="1"/>
</dbReference>
<evidence type="ECO:0000256" key="5">
    <source>
        <dbReference type="ARBA" id="ARBA00022628"/>
    </source>
</evidence>
<dbReference type="Proteomes" id="UP000539957">
    <property type="component" value="Unassembled WGS sequence"/>
</dbReference>
<evidence type="ECO:0000259" key="13">
    <source>
        <dbReference type="Pfam" id="PF12637"/>
    </source>
</evidence>